<evidence type="ECO:0000256" key="6">
    <source>
        <dbReference type="SAM" id="Phobius"/>
    </source>
</evidence>
<reference evidence="8 9" key="1">
    <citation type="submission" date="2019-11" db="EMBL/GenBank/DDBJ databases">
        <title>Pseudmonas karstica sp. nov. and Pseudomonas spelaei sp. nov. from caves.</title>
        <authorList>
            <person name="Zeman M."/>
        </authorList>
    </citation>
    <scope>NUCLEOTIDE SEQUENCE [LARGE SCALE GENOMIC DNA]</scope>
    <source>
        <strain evidence="8 9">CCM 7891</strain>
    </source>
</reference>
<dbReference type="GO" id="GO:0030255">
    <property type="term" value="P:protein secretion by the type IV secretion system"/>
    <property type="evidence" value="ECO:0007669"/>
    <property type="project" value="InterPro"/>
</dbReference>
<proteinExistence type="predicted"/>
<dbReference type="InterPro" id="IPR014150">
    <property type="entry name" value="Conjugal_tfr_TrbL"/>
</dbReference>
<comment type="caution">
    <text evidence="8">The sequence shown here is derived from an EMBL/GenBank/DDBJ whole genome shotgun (WGS) entry which is preliminary data.</text>
</comment>
<organism evidence="8 9">
    <name type="scientific">Pseudomonas karstica</name>
    <dbReference type="NCBI Taxonomy" id="1055468"/>
    <lineage>
        <taxon>Bacteria</taxon>
        <taxon>Pseudomonadati</taxon>
        <taxon>Pseudomonadota</taxon>
        <taxon>Gammaproteobacteria</taxon>
        <taxon>Pseudomonadales</taxon>
        <taxon>Pseudomonadaceae</taxon>
        <taxon>Pseudomonas</taxon>
    </lineage>
</organism>
<keyword evidence="7" id="KW-0732">Signal</keyword>
<feature type="region of interest" description="Disordered" evidence="5">
    <location>
        <begin position="493"/>
        <end position="559"/>
    </location>
</feature>
<keyword evidence="2 6" id="KW-0812">Transmembrane</keyword>
<dbReference type="AlphaFoldDB" id="A0A7X2RRW7"/>
<evidence type="ECO:0000256" key="7">
    <source>
        <dbReference type="SAM" id="SignalP"/>
    </source>
</evidence>
<dbReference type="GO" id="GO:0016020">
    <property type="term" value="C:membrane"/>
    <property type="evidence" value="ECO:0007669"/>
    <property type="project" value="UniProtKB-SubCell"/>
</dbReference>
<feature type="transmembrane region" description="Helical" evidence="6">
    <location>
        <begin position="162"/>
        <end position="182"/>
    </location>
</feature>
<feature type="signal peptide" evidence="7">
    <location>
        <begin position="1"/>
        <end position="23"/>
    </location>
</feature>
<sequence length="559" mass="55191">MRVPMIAGCSGLFLMLLAGSAAAGVDLAQSDTSMQGLLDMILEASNEWAPRLHGYAVNLFWSLALIQFVWTFFPMVFKQVDFGELVGELIRFIMVIGFFLILLDHSTEWASAVVNSFRQAGAHAAGLPSPELMPGDMFATAVEFSRAILTGVSVFNPSQSIVVALAAILVLMAFAFIAAFIFVTLVEAYVVINASVLFMAFGASQWTREYTMAVIRYAVSVGAKLFMVTLIVGLILTVAKKWQVAYTNDEASLMTLVGLSLVCAYLTKTIPELIAGMISGVSSGGGGAIGGMAAAGVAGAAAAAATIATAGAAAPAAARAIGASGSGSGSGAGVAAAPGGIGTGGLASAINSSFAGGGGTASTGASTSGLGSSTGGSSAAKSAGAKVGGSASSGPSGGSPLPQPSQGVQQAAKKVAKAALGNGDDSKGKAAAQPQTNPQEDQGGSSLQSTLQASQQYAGGAQDNSGGLSAHNVASAATRAVGLMAAMSVPGMEGTAGISLGAGTPQAVPSSGGDNVDHGEGREPANVIHGADLATAAETESGTKEAAPSPKTQSPGEQS</sequence>
<feature type="region of interest" description="Disordered" evidence="5">
    <location>
        <begin position="361"/>
        <end position="468"/>
    </location>
</feature>
<evidence type="ECO:0000256" key="2">
    <source>
        <dbReference type="ARBA" id="ARBA00022692"/>
    </source>
</evidence>
<dbReference type="NCBIfam" id="TIGR02783">
    <property type="entry name" value="TrbL_P"/>
    <property type="match status" value="1"/>
</dbReference>
<dbReference type="Proteomes" id="UP000431485">
    <property type="component" value="Unassembled WGS sequence"/>
</dbReference>
<comment type="subcellular location">
    <subcellularLocation>
        <location evidence="1">Membrane</location>
        <topology evidence="1">Multi-pass membrane protein</topology>
    </subcellularLocation>
</comment>
<dbReference type="RefSeq" id="WP_154743527.1">
    <property type="nucleotide sequence ID" value="NZ_JBHSTG010000049.1"/>
</dbReference>
<feature type="transmembrane region" description="Helical" evidence="6">
    <location>
        <begin position="85"/>
        <end position="103"/>
    </location>
</feature>
<evidence type="ECO:0000313" key="8">
    <source>
        <dbReference type="EMBL" id="MTD19834.1"/>
    </source>
</evidence>
<evidence type="ECO:0000313" key="9">
    <source>
        <dbReference type="Proteomes" id="UP000431485"/>
    </source>
</evidence>
<feature type="compositionally biased region" description="Low complexity" evidence="5">
    <location>
        <begin position="362"/>
        <end position="419"/>
    </location>
</feature>
<keyword evidence="4 6" id="KW-0472">Membrane</keyword>
<evidence type="ECO:0000256" key="4">
    <source>
        <dbReference type="ARBA" id="ARBA00023136"/>
    </source>
</evidence>
<dbReference type="OrthoDB" id="8525003at2"/>
<feature type="chain" id="PRO_5031185143" evidence="7">
    <location>
        <begin position="24"/>
        <end position="559"/>
    </location>
</feature>
<gene>
    <name evidence="8" type="primary">trbL</name>
    <name evidence="8" type="ORF">GIR22_11950</name>
</gene>
<feature type="transmembrane region" description="Helical" evidence="6">
    <location>
        <begin position="214"/>
        <end position="239"/>
    </location>
</feature>
<keyword evidence="3 6" id="KW-1133">Transmembrane helix</keyword>
<feature type="transmembrane region" description="Helical" evidence="6">
    <location>
        <begin position="251"/>
        <end position="267"/>
    </location>
</feature>
<feature type="transmembrane region" description="Helical" evidence="6">
    <location>
        <begin position="52"/>
        <end position="73"/>
    </location>
</feature>
<accession>A0A7X2RRW7</accession>
<keyword evidence="9" id="KW-1185">Reference proteome</keyword>
<dbReference type="InterPro" id="IPR007688">
    <property type="entry name" value="Conjugal_tfr_TrbL/VirB6"/>
</dbReference>
<dbReference type="EMBL" id="WLYI01000014">
    <property type="protein sequence ID" value="MTD19834.1"/>
    <property type="molecule type" value="Genomic_DNA"/>
</dbReference>
<evidence type="ECO:0000256" key="5">
    <source>
        <dbReference type="SAM" id="MobiDB-lite"/>
    </source>
</evidence>
<name>A0A7X2RRW7_9PSED</name>
<protein>
    <submittedName>
        <fullName evidence="8">P-type conjugative transfer protein TrbL</fullName>
    </submittedName>
</protein>
<feature type="transmembrane region" description="Helical" evidence="6">
    <location>
        <begin position="188"/>
        <end position="207"/>
    </location>
</feature>
<evidence type="ECO:0000256" key="3">
    <source>
        <dbReference type="ARBA" id="ARBA00022989"/>
    </source>
</evidence>
<dbReference type="Pfam" id="PF04610">
    <property type="entry name" value="TrbL"/>
    <property type="match status" value="1"/>
</dbReference>
<feature type="compositionally biased region" description="Polar residues" evidence="5">
    <location>
        <begin position="550"/>
        <end position="559"/>
    </location>
</feature>
<evidence type="ECO:0000256" key="1">
    <source>
        <dbReference type="ARBA" id="ARBA00004141"/>
    </source>
</evidence>
<feature type="compositionally biased region" description="Low complexity" evidence="5">
    <location>
        <begin position="442"/>
        <end position="456"/>
    </location>
</feature>